<reference evidence="1" key="1">
    <citation type="submission" date="2016-08" db="EMBL/GenBank/DDBJ databases">
        <authorList>
            <person name="Ngugi D.K."/>
            <person name="Miyake S."/>
            <person name="Stingl U."/>
        </authorList>
    </citation>
    <scope>NUCLEOTIDE SEQUENCE</scope>
    <source>
        <strain evidence="1">SCG-B11WGA-EpuloA1</strain>
    </source>
</reference>
<organism evidence="1 2">
    <name type="scientific">Candidatus Epulonipiscium fishelsonii</name>
    <dbReference type="NCBI Taxonomy" id="77094"/>
    <lineage>
        <taxon>Bacteria</taxon>
        <taxon>Bacillati</taxon>
        <taxon>Bacillota</taxon>
        <taxon>Clostridia</taxon>
        <taxon>Lachnospirales</taxon>
        <taxon>Lachnospiraceae</taxon>
        <taxon>Candidatus Epulonipiscium</taxon>
    </lineage>
</organism>
<dbReference type="EMBL" id="LJDB01000001">
    <property type="protein sequence ID" value="ONI43010.1"/>
    <property type="molecule type" value="Genomic_DNA"/>
</dbReference>
<evidence type="ECO:0000313" key="2">
    <source>
        <dbReference type="Proteomes" id="UP000188605"/>
    </source>
</evidence>
<sequence>MNQTLSKKIQLIFSTVVAGIVLTISMTQLFSINNLLQDQAEDYVDMTAQIVTQKFEKWLTEKFVLVDTIANKLEIEGIPENDLDFQTYLKKQVLSEQSGDLDSLYFVSSNNEKFVHSGTFVPGEGYVGTERPWYKLAVENRGQVTFGEPYFSMATNSMVISISREISDANGNTIGVLGGDLFLENVVDMVKDYSLDDGSYIFIINDNKEILIHPLEEFNPTATEVKFLGEDKYEEIFEAELKTVKKSETTKGDKVYSVMYPIEGTHWNFISNYPSEHVTTELFIEITKIVVTFMMSHILIWIVIGKFNKKYINPINDISEVLEKLKDGDLQIDTSNISNNTKEIRKLLHSVETISGVLKRYIGDISYCLGKFADGDFTFDSKEEYVGDFKSIQDSMQNISIALTSLLRNSTASANEVQHGAQQIAISAENLASYTMEQVNVLSDFKETTNEIADNIISNIDKVIHTSELIEEMNGKAETGKKFMQDMITSMKNISNTTVRISEVIMIIDSISQQTNILALNAAIESARAGEAGKGFAVVATEVRDLAIKTGEIVKEINNMISESLLSVQKGEDTVEMTSTAIEDIILSIFKTSEASQIIRDNSSAQKVFVDKLVDGTQNLATKVEGSSAISEQNVAISQELASQADQLKNQLNKFKI</sequence>
<accession>A0ACC8XHB7</accession>
<gene>
    <name evidence="1" type="ORF">AN396_00170</name>
</gene>
<proteinExistence type="predicted"/>
<comment type="caution">
    <text evidence="1">The sequence shown here is derived from an EMBL/GenBank/DDBJ whole genome shotgun (WGS) entry which is preliminary data.</text>
</comment>
<keyword evidence="2" id="KW-1185">Reference proteome</keyword>
<evidence type="ECO:0000313" key="1">
    <source>
        <dbReference type="EMBL" id="ONI43010.1"/>
    </source>
</evidence>
<dbReference type="Proteomes" id="UP000188605">
    <property type="component" value="Unassembled WGS sequence"/>
</dbReference>
<name>A0ACC8XHB7_9FIRM</name>
<protein>
    <submittedName>
        <fullName evidence="1">Uncharacterized protein</fullName>
    </submittedName>
</protein>